<feature type="non-terminal residue" evidence="3">
    <location>
        <position position="87"/>
    </location>
</feature>
<feature type="region of interest" description="Disordered" evidence="1">
    <location>
        <begin position="1"/>
        <end position="20"/>
    </location>
</feature>
<dbReference type="Proteomes" id="UP001221757">
    <property type="component" value="Unassembled WGS sequence"/>
</dbReference>
<dbReference type="Gene3D" id="3.30.465.10">
    <property type="match status" value="1"/>
</dbReference>
<protein>
    <recommendedName>
        <fullName evidence="2">FAD linked oxidase N-terminal domain-containing protein</fullName>
    </recommendedName>
</protein>
<dbReference type="InterPro" id="IPR006094">
    <property type="entry name" value="Oxid_FAD_bind_N"/>
</dbReference>
<dbReference type="InterPro" id="IPR036318">
    <property type="entry name" value="FAD-bd_PCMH-like_sf"/>
</dbReference>
<proteinExistence type="predicted"/>
<dbReference type="GO" id="GO:0050660">
    <property type="term" value="F:flavin adenine dinucleotide binding"/>
    <property type="evidence" value="ECO:0007669"/>
    <property type="project" value="InterPro"/>
</dbReference>
<feature type="domain" description="FAD linked oxidase N-terminal" evidence="2">
    <location>
        <begin position="41"/>
        <end position="87"/>
    </location>
</feature>
<gene>
    <name evidence="3" type="ORF">B0H17DRAFT_868521</name>
</gene>
<dbReference type="SUPFAM" id="SSF56176">
    <property type="entry name" value="FAD-binding/transporter-associated domain-like"/>
    <property type="match status" value="1"/>
</dbReference>
<dbReference type="Pfam" id="PF01565">
    <property type="entry name" value="FAD_binding_4"/>
    <property type="match status" value="1"/>
</dbReference>
<feature type="non-terminal residue" evidence="3">
    <location>
        <position position="1"/>
    </location>
</feature>
<evidence type="ECO:0000256" key="1">
    <source>
        <dbReference type="SAM" id="MobiDB-lite"/>
    </source>
</evidence>
<dbReference type="InterPro" id="IPR016169">
    <property type="entry name" value="FAD-bd_PCMH_sub2"/>
</dbReference>
<keyword evidence="4" id="KW-1185">Reference proteome</keyword>
<dbReference type="AlphaFoldDB" id="A0AAD7CNW5"/>
<evidence type="ECO:0000313" key="4">
    <source>
        <dbReference type="Proteomes" id="UP001221757"/>
    </source>
</evidence>
<reference evidence="3" key="1">
    <citation type="submission" date="2023-03" db="EMBL/GenBank/DDBJ databases">
        <title>Massive genome expansion in bonnet fungi (Mycena s.s.) driven by repeated elements and novel gene families across ecological guilds.</title>
        <authorList>
            <consortium name="Lawrence Berkeley National Laboratory"/>
            <person name="Harder C.B."/>
            <person name="Miyauchi S."/>
            <person name="Viragh M."/>
            <person name="Kuo A."/>
            <person name="Thoen E."/>
            <person name="Andreopoulos B."/>
            <person name="Lu D."/>
            <person name="Skrede I."/>
            <person name="Drula E."/>
            <person name="Henrissat B."/>
            <person name="Morin E."/>
            <person name="Kohler A."/>
            <person name="Barry K."/>
            <person name="LaButti K."/>
            <person name="Morin E."/>
            <person name="Salamov A."/>
            <person name="Lipzen A."/>
            <person name="Mereny Z."/>
            <person name="Hegedus B."/>
            <person name="Baldrian P."/>
            <person name="Stursova M."/>
            <person name="Weitz H."/>
            <person name="Taylor A."/>
            <person name="Grigoriev I.V."/>
            <person name="Nagy L.G."/>
            <person name="Martin F."/>
            <person name="Kauserud H."/>
        </authorList>
    </citation>
    <scope>NUCLEOTIDE SEQUENCE</scope>
    <source>
        <strain evidence="3">CBHHK067</strain>
    </source>
</reference>
<name>A0AAD7CNW5_MYCRO</name>
<dbReference type="EMBL" id="JARKIE010000311">
    <property type="protein sequence ID" value="KAJ7655416.1"/>
    <property type="molecule type" value="Genomic_DNA"/>
</dbReference>
<feature type="compositionally biased region" description="Polar residues" evidence="1">
    <location>
        <begin position="9"/>
        <end position="18"/>
    </location>
</feature>
<comment type="caution">
    <text evidence="3">The sequence shown here is derived from an EMBL/GenBank/DDBJ whole genome shotgun (WGS) entry which is preliminary data.</text>
</comment>
<accession>A0AAD7CNW5</accession>
<organism evidence="3 4">
    <name type="scientific">Mycena rosella</name>
    <name type="common">Pink bonnet</name>
    <name type="synonym">Agaricus rosellus</name>
    <dbReference type="NCBI Taxonomy" id="1033263"/>
    <lineage>
        <taxon>Eukaryota</taxon>
        <taxon>Fungi</taxon>
        <taxon>Dikarya</taxon>
        <taxon>Basidiomycota</taxon>
        <taxon>Agaricomycotina</taxon>
        <taxon>Agaricomycetes</taxon>
        <taxon>Agaricomycetidae</taxon>
        <taxon>Agaricales</taxon>
        <taxon>Marasmiineae</taxon>
        <taxon>Mycenaceae</taxon>
        <taxon>Mycena</taxon>
    </lineage>
</organism>
<evidence type="ECO:0000313" key="3">
    <source>
        <dbReference type="EMBL" id="KAJ7655416.1"/>
    </source>
</evidence>
<evidence type="ECO:0000259" key="2">
    <source>
        <dbReference type="Pfam" id="PF01565"/>
    </source>
</evidence>
<sequence>FLSHFKSAMSPQSSTLTDSTHHEFKELLRRWSDIDLNVPGTIVQPATEEDVIATVKLAAQHNVAFVPKSGGHSLWSTIGTEGFVVDL</sequence>